<accession>A0A0K2T567</accession>
<sequence length="95" mass="11107">MIKYAGGKYMDVVALVPVTNFTAEFLYHQYNYIKKSLWEIGFTVIALSVDNHTVNRQFYTQYLCDNVLQTSICHSQDVMKTDTVHNLKNVNNYFQ</sequence>
<dbReference type="OrthoDB" id="6774179at2759"/>
<name>A0A0K2T567_LEPSM</name>
<organism evidence="1">
    <name type="scientific">Lepeophtheirus salmonis</name>
    <name type="common">Salmon louse</name>
    <name type="synonym">Caligus salmonis</name>
    <dbReference type="NCBI Taxonomy" id="72036"/>
    <lineage>
        <taxon>Eukaryota</taxon>
        <taxon>Metazoa</taxon>
        <taxon>Ecdysozoa</taxon>
        <taxon>Arthropoda</taxon>
        <taxon>Crustacea</taxon>
        <taxon>Multicrustacea</taxon>
        <taxon>Hexanauplia</taxon>
        <taxon>Copepoda</taxon>
        <taxon>Siphonostomatoida</taxon>
        <taxon>Caligidae</taxon>
        <taxon>Lepeophtheirus</taxon>
    </lineage>
</organism>
<proteinExistence type="predicted"/>
<evidence type="ECO:0000313" key="1">
    <source>
        <dbReference type="EMBL" id="CDW20596.1"/>
    </source>
</evidence>
<dbReference type="EMBL" id="HACA01003235">
    <property type="protein sequence ID" value="CDW20596.1"/>
    <property type="molecule type" value="Transcribed_RNA"/>
</dbReference>
<dbReference type="AlphaFoldDB" id="A0A0K2T567"/>
<reference evidence="1" key="1">
    <citation type="submission" date="2014-05" db="EMBL/GenBank/DDBJ databases">
        <authorList>
            <person name="Chronopoulou M."/>
        </authorList>
    </citation>
    <scope>NUCLEOTIDE SEQUENCE</scope>
    <source>
        <tissue evidence="1">Whole organism</tissue>
    </source>
</reference>
<protein>
    <submittedName>
        <fullName evidence="1">Putative LOC101234274 [Hydra vulgaris]</fullName>
    </submittedName>
</protein>